<feature type="transmembrane region" description="Helical" evidence="7">
    <location>
        <begin position="302"/>
        <end position="320"/>
    </location>
</feature>
<evidence type="ECO:0000313" key="9">
    <source>
        <dbReference type="RefSeq" id="XP_003743380.3"/>
    </source>
</evidence>
<feature type="transmembrane region" description="Helical" evidence="7">
    <location>
        <begin position="151"/>
        <end position="175"/>
    </location>
</feature>
<organism evidence="8 9">
    <name type="scientific">Galendromus occidentalis</name>
    <name type="common">western predatory mite</name>
    <dbReference type="NCBI Taxonomy" id="34638"/>
    <lineage>
        <taxon>Eukaryota</taxon>
        <taxon>Metazoa</taxon>
        <taxon>Ecdysozoa</taxon>
        <taxon>Arthropoda</taxon>
        <taxon>Chelicerata</taxon>
        <taxon>Arachnida</taxon>
        <taxon>Acari</taxon>
        <taxon>Parasitiformes</taxon>
        <taxon>Mesostigmata</taxon>
        <taxon>Gamasina</taxon>
        <taxon>Phytoseioidea</taxon>
        <taxon>Phytoseiidae</taxon>
        <taxon>Typhlodrominae</taxon>
        <taxon>Galendromus</taxon>
    </lineage>
</organism>
<dbReference type="PANTHER" id="PTHR23506:SF26">
    <property type="entry name" value="MFS-TYPE TRANSPORTER SLC18B1"/>
    <property type="match status" value="1"/>
</dbReference>
<feature type="region of interest" description="Disordered" evidence="6">
    <location>
        <begin position="18"/>
        <end position="37"/>
    </location>
</feature>
<name>A0AAJ6QTH3_9ACAR</name>
<evidence type="ECO:0000313" key="8">
    <source>
        <dbReference type="Proteomes" id="UP000694867"/>
    </source>
</evidence>
<evidence type="ECO:0000256" key="4">
    <source>
        <dbReference type="ARBA" id="ARBA00022989"/>
    </source>
</evidence>
<protein>
    <submittedName>
        <fullName evidence="9">MFS-type transporter SLC18B1-like</fullName>
    </submittedName>
</protein>
<dbReference type="Gene3D" id="1.20.1250.20">
    <property type="entry name" value="MFS general substrate transporter like domains"/>
    <property type="match status" value="1"/>
</dbReference>
<dbReference type="GO" id="GO:0022857">
    <property type="term" value="F:transmembrane transporter activity"/>
    <property type="evidence" value="ECO:0007669"/>
    <property type="project" value="InterPro"/>
</dbReference>
<evidence type="ECO:0000256" key="5">
    <source>
        <dbReference type="ARBA" id="ARBA00023136"/>
    </source>
</evidence>
<dbReference type="Proteomes" id="UP000694867">
    <property type="component" value="Unplaced"/>
</dbReference>
<feature type="transmembrane region" description="Helical" evidence="7">
    <location>
        <begin position="430"/>
        <end position="450"/>
    </location>
</feature>
<feature type="transmembrane region" description="Helical" evidence="7">
    <location>
        <begin position="90"/>
        <end position="114"/>
    </location>
</feature>
<gene>
    <name evidence="9" type="primary">LOC100897687</name>
</gene>
<keyword evidence="2" id="KW-0813">Transport</keyword>
<evidence type="ECO:0000256" key="7">
    <source>
        <dbReference type="SAM" id="Phobius"/>
    </source>
</evidence>
<dbReference type="InterPro" id="IPR011701">
    <property type="entry name" value="MFS"/>
</dbReference>
<accession>A0AAJ6QTH3</accession>
<reference evidence="9" key="1">
    <citation type="submission" date="2025-08" db="UniProtKB">
        <authorList>
            <consortium name="RefSeq"/>
        </authorList>
    </citation>
    <scope>IDENTIFICATION</scope>
</reference>
<keyword evidence="3 7" id="KW-0812">Transmembrane</keyword>
<comment type="subcellular location">
    <subcellularLocation>
        <location evidence="1">Membrane</location>
        <topology evidence="1">Multi-pass membrane protein</topology>
    </subcellularLocation>
</comment>
<dbReference type="RefSeq" id="XP_003743380.3">
    <property type="nucleotide sequence ID" value="XM_003743332.3"/>
</dbReference>
<evidence type="ECO:0000256" key="2">
    <source>
        <dbReference type="ARBA" id="ARBA00022448"/>
    </source>
</evidence>
<proteinExistence type="predicted"/>
<feature type="transmembrane region" description="Helical" evidence="7">
    <location>
        <begin position="52"/>
        <end position="70"/>
    </location>
</feature>
<dbReference type="KEGG" id="goe:100897687"/>
<feature type="transmembrane region" description="Helical" evidence="7">
    <location>
        <begin position="126"/>
        <end position="145"/>
    </location>
</feature>
<evidence type="ECO:0000256" key="1">
    <source>
        <dbReference type="ARBA" id="ARBA00004141"/>
    </source>
</evidence>
<keyword evidence="5 7" id="KW-0472">Membrane</keyword>
<dbReference type="Pfam" id="PF07690">
    <property type="entry name" value="MFS_1"/>
    <property type="match status" value="1"/>
</dbReference>
<feature type="transmembrane region" description="Helical" evidence="7">
    <location>
        <begin position="260"/>
        <end position="282"/>
    </location>
</feature>
<keyword evidence="4 7" id="KW-1133">Transmembrane helix</keyword>
<dbReference type="GO" id="GO:0016020">
    <property type="term" value="C:membrane"/>
    <property type="evidence" value="ECO:0007669"/>
    <property type="project" value="UniProtKB-SubCell"/>
</dbReference>
<dbReference type="AlphaFoldDB" id="A0AAJ6QTH3"/>
<feature type="transmembrane region" description="Helical" evidence="7">
    <location>
        <begin position="332"/>
        <end position="352"/>
    </location>
</feature>
<keyword evidence="8" id="KW-1185">Reference proteome</keyword>
<evidence type="ECO:0000256" key="6">
    <source>
        <dbReference type="SAM" id="MobiDB-lite"/>
    </source>
</evidence>
<sequence length="526" mass="57378">MGNDSRSLETTEVQVFENPSGILPNGSTSPEIPKNSQATVSVSPRGLSWGRASCVLAFICTGFLLQGANYTHMTSFFNVYALEEKNLSSAQYGVIMGANCFIMIFVSPVTAKLVELRYFKDKNIMFVAWTIDAVFCFVFSFAYNFGPGYPFFFGSLTLRILEAFGTAVGFVMPYVITGLELNEINHIIIPVLETLDGLAVVAGPAISGILFDLGGFPLPFRVLGGALMTLMCLGICFFPEPDERSDVEEKTSGGGSLRRVLKFPVVVNVLCTVSSFVLLSFNESTLALRLNSKFAMSATECGLLFLYAGGLYASSSLFLGYTSRRISDPRHLVLPFQIIILFALLLQGPLIPVEQTRGVVLLAQMLLGLGAGPAFVCSYLHSLKYISNGDESKETHAALGAMFTSATAIGGAIGPLMANVLLDYWSYETAVAVSAVQTLLVTALLAFATFHSTYQLCQALSYTTEMMNEDGKLTLKYRREKSHILKVQVQSRHEGAEKHRYRHLLSIQRAVPRSNRPTGGNTQLAF</sequence>
<evidence type="ECO:0000256" key="3">
    <source>
        <dbReference type="ARBA" id="ARBA00022692"/>
    </source>
</evidence>
<dbReference type="InterPro" id="IPR036259">
    <property type="entry name" value="MFS_trans_sf"/>
</dbReference>
<dbReference type="SUPFAM" id="SSF103473">
    <property type="entry name" value="MFS general substrate transporter"/>
    <property type="match status" value="1"/>
</dbReference>
<feature type="transmembrane region" description="Helical" evidence="7">
    <location>
        <begin position="218"/>
        <end position="239"/>
    </location>
</feature>
<feature type="transmembrane region" description="Helical" evidence="7">
    <location>
        <begin position="187"/>
        <end position="206"/>
    </location>
</feature>
<dbReference type="PANTHER" id="PTHR23506">
    <property type="entry name" value="GH10249P"/>
    <property type="match status" value="1"/>
</dbReference>
<feature type="transmembrane region" description="Helical" evidence="7">
    <location>
        <begin position="358"/>
        <end position="376"/>
    </location>
</feature>
<feature type="compositionally biased region" description="Polar residues" evidence="6">
    <location>
        <begin position="25"/>
        <end position="37"/>
    </location>
</feature>
<dbReference type="InterPro" id="IPR050930">
    <property type="entry name" value="MFS_Vesicular_Transporter"/>
</dbReference>
<dbReference type="GeneID" id="100897687"/>
<feature type="transmembrane region" description="Helical" evidence="7">
    <location>
        <begin position="397"/>
        <end position="418"/>
    </location>
</feature>